<evidence type="ECO:0000313" key="4">
    <source>
        <dbReference type="Proteomes" id="UP000039865"/>
    </source>
</evidence>
<dbReference type="EMBL" id="CCKQ01018002">
    <property type="protein sequence ID" value="CDW89936.1"/>
    <property type="molecule type" value="Genomic_DNA"/>
</dbReference>
<dbReference type="AlphaFoldDB" id="A0A078B6X2"/>
<evidence type="ECO:0000256" key="1">
    <source>
        <dbReference type="SAM" id="MobiDB-lite"/>
    </source>
</evidence>
<feature type="region of interest" description="Disordered" evidence="1">
    <location>
        <begin position="1"/>
        <end position="20"/>
    </location>
</feature>
<protein>
    <submittedName>
        <fullName evidence="3">Uncharacterized protein</fullName>
    </submittedName>
</protein>
<keyword evidence="2" id="KW-0812">Transmembrane</keyword>
<sequence>MSDQKALKQNDTPGSSLNQSRIPKDKLVQVFGFSSLQQRDIFQKELIPYLNKTMKNSQELIVDMSDNEIFLIDQLDDEVLKKTYTFIKENDKFKNVSVQNQKLDSFSRRISFNNDRTETFNTQVSSVEQSQIYLQTSKSDLRKRTMDASQNDQILATYHEQEIYEEKGITQDRRRRALKNKDYEILREDEITAKVETFRSSIKVWLNQQKVQKKNPWLRMSKPNQNNFFERIQNPHLIPLLFSVFILLLMIIR</sequence>
<feature type="transmembrane region" description="Helical" evidence="2">
    <location>
        <begin position="236"/>
        <end position="252"/>
    </location>
</feature>
<keyword evidence="4" id="KW-1185">Reference proteome</keyword>
<dbReference type="Proteomes" id="UP000039865">
    <property type="component" value="Unassembled WGS sequence"/>
</dbReference>
<name>A0A078B6X2_STYLE</name>
<gene>
    <name evidence="3" type="primary">Contig1149.g1249</name>
    <name evidence="3" type="ORF">STYLEM_19076</name>
</gene>
<evidence type="ECO:0000256" key="2">
    <source>
        <dbReference type="SAM" id="Phobius"/>
    </source>
</evidence>
<keyword evidence="2" id="KW-1133">Transmembrane helix</keyword>
<proteinExistence type="predicted"/>
<feature type="compositionally biased region" description="Polar residues" evidence="1">
    <location>
        <begin position="9"/>
        <end position="20"/>
    </location>
</feature>
<dbReference type="InParanoid" id="A0A078B6X2"/>
<reference evidence="3 4" key="1">
    <citation type="submission" date="2014-06" db="EMBL/GenBank/DDBJ databases">
        <authorList>
            <person name="Swart Estienne"/>
        </authorList>
    </citation>
    <scope>NUCLEOTIDE SEQUENCE [LARGE SCALE GENOMIC DNA]</scope>
    <source>
        <strain evidence="3 4">130c</strain>
    </source>
</reference>
<accession>A0A078B6X2</accession>
<evidence type="ECO:0000313" key="3">
    <source>
        <dbReference type="EMBL" id="CDW89936.1"/>
    </source>
</evidence>
<keyword evidence="2" id="KW-0472">Membrane</keyword>
<organism evidence="3 4">
    <name type="scientific">Stylonychia lemnae</name>
    <name type="common">Ciliate</name>
    <dbReference type="NCBI Taxonomy" id="5949"/>
    <lineage>
        <taxon>Eukaryota</taxon>
        <taxon>Sar</taxon>
        <taxon>Alveolata</taxon>
        <taxon>Ciliophora</taxon>
        <taxon>Intramacronucleata</taxon>
        <taxon>Spirotrichea</taxon>
        <taxon>Stichotrichia</taxon>
        <taxon>Sporadotrichida</taxon>
        <taxon>Oxytrichidae</taxon>
        <taxon>Stylonychinae</taxon>
        <taxon>Stylonychia</taxon>
    </lineage>
</organism>